<dbReference type="GO" id="GO:0006355">
    <property type="term" value="P:regulation of DNA-templated transcription"/>
    <property type="evidence" value="ECO:0007669"/>
    <property type="project" value="InterPro"/>
</dbReference>
<dbReference type="EMBL" id="WEKT01000008">
    <property type="protein sequence ID" value="MZI92879.1"/>
    <property type="molecule type" value="Genomic_DNA"/>
</dbReference>
<dbReference type="SUPFAM" id="SSF52172">
    <property type="entry name" value="CheY-like"/>
    <property type="match status" value="1"/>
</dbReference>
<accession>A0A7X4LJ53</accession>
<keyword evidence="1 6" id="KW-0597">Phosphoprotein</keyword>
<dbReference type="InterPro" id="IPR001867">
    <property type="entry name" value="OmpR/PhoB-type_DNA-bd"/>
</dbReference>
<evidence type="ECO:0000256" key="4">
    <source>
        <dbReference type="ARBA" id="ARBA00023125"/>
    </source>
</evidence>
<dbReference type="PROSITE" id="PS51755">
    <property type="entry name" value="OMPR_PHOB"/>
    <property type="match status" value="1"/>
</dbReference>
<sequence>MRVLVVEDEIPVSHWISSKLHSHGHNCKLSANGKQALDLIQNEVFDAVVLDNMLPEMTGIEVLQQLSDGSHPPILILSANDQISDRINGLKAGADDYLGKPFDFTELLLRLERLYARTHKNSTSSALKIGSVSIDLEEQEVTRDGKKILLTSKEFKLLQVLAEHKGKAVTRNMLLERVWGYHFDPQTNILDVHLSKLRNKLNSSHDEQPIIKTIRSVGYSLG</sequence>
<evidence type="ECO:0000313" key="11">
    <source>
        <dbReference type="Proteomes" id="UP000462621"/>
    </source>
</evidence>
<feature type="DNA-binding region" description="OmpR/PhoB-type" evidence="7">
    <location>
        <begin position="124"/>
        <end position="222"/>
    </location>
</feature>
<gene>
    <name evidence="10" type="ORF">F9817_06680</name>
</gene>
<dbReference type="AlphaFoldDB" id="A0A7X4LJ53"/>
<dbReference type="SMART" id="SM00448">
    <property type="entry name" value="REC"/>
    <property type="match status" value="1"/>
</dbReference>
<evidence type="ECO:0000256" key="7">
    <source>
        <dbReference type="PROSITE-ProRule" id="PRU01091"/>
    </source>
</evidence>
<dbReference type="PROSITE" id="PS50110">
    <property type="entry name" value="RESPONSE_REGULATORY"/>
    <property type="match status" value="1"/>
</dbReference>
<dbReference type="FunFam" id="1.10.10.10:FF:000005">
    <property type="entry name" value="Two-component system response regulator"/>
    <property type="match status" value="1"/>
</dbReference>
<reference evidence="10 11" key="1">
    <citation type="submission" date="2019-10" db="EMBL/GenBank/DDBJ databases">
        <title>Vibrio sp. nov. isolated from a shrimp pond.</title>
        <authorList>
            <person name="Gomez-Gil B."/>
            <person name="Enciso-Ibarra J."/>
            <person name="Enciso-Ibarra K."/>
            <person name="Bolan-Mejia C."/>
        </authorList>
    </citation>
    <scope>NUCLEOTIDE SEQUENCE [LARGE SCALE GENOMIC DNA]</scope>
    <source>
        <strain evidence="10 11">CAIM 722</strain>
    </source>
</reference>
<dbReference type="Gene3D" id="3.40.50.2300">
    <property type="match status" value="1"/>
</dbReference>
<organism evidence="10 11">
    <name type="scientific">Vibrio eleionomae</name>
    <dbReference type="NCBI Taxonomy" id="2653505"/>
    <lineage>
        <taxon>Bacteria</taxon>
        <taxon>Pseudomonadati</taxon>
        <taxon>Pseudomonadota</taxon>
        <taxon>Gammaproteobacteria</taxon>
        <taxon>Vibrionales</taxon>
        <taxon>Vibrionaceae</taxon>
        <taxon>Vibrio</taxon>
    </lineage>
</organism>
<dbReference type="GO" id="GO:0000976">
    <property type="term" value="F:transcription cis-regulatory region binding"/>
    <property type="evidence" value="ECO:0007669"/>
    <property type="project" value="TreeGrafter"/>
</dbReference>
<dbReference type="Pfam" id="PF00486">
    <property type="entry name" value="Trans_reg_C"/>
    <property type="match status" value="1"/>
</dbReference>
<evidence type="ECO:0000259" key="9">
    <source>
        <dbReference type="PROSITE" id="PS51755"/>
    </source>
</evidence>
<dbReference type="InterPro" id="IPR039420">
    <property type="entry name" value="WalR-like"/>
</dbReference>
<keyword evidence="5" id="KW-0804">Transcription</keyword>
<dbReference type="CDD" id="cd00383">
    <property type="entry name" value="trans_reg_C"/>
    <property type="match status" value="1"/>
</dbReference>
<dbReference type="Proteomes" id="UP000462621">
    <property type="component" value="Unassembled WGS sequence"/>
</dbReference>
<keyword evidence="4 7" id="KW-0238">DNA-binding</keyword>
<feature type="domain" description="Response regulatory" evidence="8">
    <location>
        <begin position="2"/>
        <end position="115"/>
    </location>
</feature>
<evidence type="ECO:0000256" key="3">
    <source>
        <dbReference type="ARBA" id="ARBA00023015"/>
    </source>
</evidence>
<dbReference type="Gene3D" id="6.10.250.690">
    <property type="match status" value="1"/>
</dbReference>
<dbReference type="SMART" id="SM00862">
    <property type="entry name" value="Trans_reg_C"/>
    <property type="match status" value="1"/>
</dbReference>
<dbReference type="InterPro" id="IPR011006">
    <property type="entry name" value="CheY-like_superfamily"/>
</dbReference>
<keyword evidence="3" id="KW-0805">Transcription regulation</keyword>
<feature type="domain" description="OmpR/PhoB-type" evidence="9">
    <location>
        <begin position="124"/>
        <end position="222"/>
    </location>
</feature>
<name>A0A7X4LJ53_9VIBR</name>
<comment type="caution">
    <text evidence="10">The sequence shown here is derived from an EMBL/GenBank/DDBJ whole genome shotgun (WGS) entry which is preliminary data.</text>
</comment>
<dbReference type="RefSeq" id="WP_161154178.1">
    <property type="nucleotide sequence ID" value="NZ_WEKT01000008.1"/>
</dbReference>
<dbReference type="GO" id="GO:0000156">
    <property type="term" value="F:phosphorelay response regulator activity"/>
    <property type="evidence" value="ECO:0007669"/>
    <property type="project" value="TreeGrafter"/>
</dbReference>
<dbReference type="PANTHER" id="PTHR48111:SF22">
    <property type="entry name" value="REGULATOR OF RPOS"/>
    <property type="match status" value="1"/>
</dbReference>
<dbReference type="InterPro" id="IPR036388">
    <property type="entry name" value="WH-like_DNA-bd_sf"/>
</dbReference>
<keyword evidence="2" id="KW-0902">Two-component regulatory system</keyword>
<evidence type="ECO:0000256" key="6">
    <source>
        <dbReference type="PROSITE-ProRule" id="PRU00169"/>
    </source>
</evidence>
<keyword evidence="11" id="KW-1185">Reference proteome</keyword>
<dbReference type="Pfam" id="PF00072">
    <property type="entry name" value="Response_reg"/>
    <property type="match status" value="1"/>
</dbReference>
<evidence type="ECO:0000256" key="2">
    <source>
        <dbReference type="ARBA" id="ARBA00023012"/>
    </source>
</evidence>
<feature type="modified residue" description="4-aspartylphosphate" evidence="6">
    <location>
        <position position="51"/>
    </location>
</feature>
<dbReference type="InterPro" id="IPR001789">
    <property type="entry name" value="Sig_transdc_resp-reg_receiver"/>
</dbReference>
<dbReference type="GO" id="GO:0005829">
    <property type="term" value="C:cytosol"/>
    <property type="evidence" value="ECO:0007669"/>
    <property type="project" value="TreeGrafter"/>
</dbReference>
<proteinExistence type="predicted"/>
<dbReference type="Gene3D" id="1.10.10.10">
    <property type="entry name" value="Winged helix-like DNA-binding domain superfamily/Winged helix DNA-binding domain"/>
    <property type="match status" value="1"/>
</dbReference>
<dbReference type="GO" id="GO:0032993">
    <property type="term" value="C:protein-DNA complex"/>
    <property type="evidence" value="ECO:0007669"/>
    <property type="project" value="TreeGrafter"/>
</dbReference>
<evidence type="ECO:0000256" key="1">
    <source>
        <dbReference type="ARBA" id="ARBA00022553"/>
    </source>
</evidence>
<evidence type="ECO:0000256" key="5">
    <source>
        <dbReference type="ARBA" id="ARBA00023163"/>
    </source>
</evidence>
<protein>
    <submittedName>
        <fullName evidence="10">Response regulator</fullName>
    </submittedName>
</protein>
<evidence type="ECO:0000313" key="10">
    <source>
        <dbReference type="EMBL" id="MZI92879.1"/>
    </source>
</evidence>
<evidence type="ECO:0000259" key="8">
    <source>
        <dbReference type="PROSITE" id="PS50110"/>
    </source>
</evidence>
<dbReference type="PANTHER" id="PTHR48111">
    <property type="entry name" value="REGULATOR OF RPOS"/>
    <property type="match status" value="1"/>
</dbReference>